<dbReference type="Gene3D" id="2.40.10.10">
    <property type="entry name" value="Trypsin-like serine proteases"/>
    <property type="match status" value="2"/>
</dbReference>
<gene>
    <name evidence="5" type="primary">LOC112046317</name>
</gene>
<evidence type="ECO:0000313" key="5">
    <source>
        <dbReference type="RefSeq" id="XP_052740409.1"/>
    </source>
</evidence>
<evidence type="ECO:0000256" key="2">
    <source>
        <dbReference type="ARBA" id="ARBA00024195"/>
    </source>
</evidence>
<dbReference type="GeneID" id="112046317"/>
<dbReference type="SMART" id="SM00020">
    <property type="entry name" value="Tryp_SPc"/>
    <property type="match status" value="1"/>
</dbReference>
<dbReference type="InterPro" id="IPR001254">
    <property type="entry name" value="Trypsin_dom"/>
</dbReference>
<accession>A0ABM3LMZ4</accession>
<dbReference type="Proteomes" id="UP001652582">
    <property type="component" value="Chromosome 11"/>
</dbReference>
<dbReference type="PROSITE" id="PS50240">
    <property type="entry name" value="TRYPSIN_DOM"/>
    <property type="match status" value="1"/>
</dbReference>
<name>A0ABM3LMZ4_BICAN</name>
<reference evidence="5" key="1">
    <citation type="submission" date="2025-08" db="UniProtKB">
        <authorList>
            <consortium name="RefSeq"/>
        </authorList>
    </citation>
    <scope>IDENTIFICATION</scope>
</reference>
<dbReference type="InterPro" id="IPR001314">
    <property type="entry name" value="Peptidase_S1A"/>
</dbReference>
<dbReference type="InterPro" id="IPR051487">
    <property type="entry name" value="Ser/Thr_Proteases_Immune/Dev"/>
</dbReference>
<comment type="similarity">
    <text evidence="2">Belongs to the peptidase S1 family. CLIP subfamily.</text>
</comment>
<dbReference type="InterPro" id="IPR043504">
    <property type="entry name" value="Peptidase_S1_PA_chymotrypsin"/>
</dbReference>
<dbReference type="PANTHER" id="PTHR24256">
    <property type="entry name" value="TRYPTASE-RELATED"/>
    <property type="match status" value="1"/>
</dbReference>
<dbReference type="PRINTS" id="PR00722">
    <property type="entry name" value="CHYMOTRYPSIN"/>
</dbReference>
<proteinExistence type="inferred from homology"/>
<feature type="domain" description="Peptidase S1" evidence="3">
    <location>
        <begin position="1"/>
        <end position="244"/>
    </location>
</feature>
<keyword evidence="4" id="KW-1185">Reference proteome</keyword>
<dbReference type="RefSeq" id="XP_052740409.1">
    <property type="nucleotide sequence ID" value="XM_052884449.1"/>
</dbReference>
<organism evidence="4 5">
    <name type="scientific">Bicyclus anynana</name>
    <name type="common">Squinting bush brown butterfly</name>
    <dbReference type="NCBI Taxonomy" id="110368"/>
    <lineage>
        <taxon>Eukaryota</taxon>
        <taxon>Metazoa</taxon>
        <taxon>Ecdysozoa</taxon>
        <taxon>Arthropoda</taxon>
        <taxon>Hexapoda</taxon>
        <taxon>Insecta</taxon>
        <taxon>Pterygota</taxon>
        <taxon>Neoptera</taxon>
        <taxon>Endopterygota</taxon>
        <taxon>Lepidoptera</taxon>
        <taxon>Glossata</taxon>
        <taxon>Ditrysia</taxon>
        <taxon>Papilionoidea</taxon>
        <taxon>Nymphalidae</taxon>
        <taxon>Satyrinae</taxon>
        <taxon>Satyrini</taxon>
        <taxon>Mycalesina</taxon>
        <taxon>Bicyclus</taxon>
    </lineage>
</organism>
<sequence length="245" mass="26945">MAETLDDLDGGLEFRCGGSIINSRYILTAAHCVIHNGAFKNIAGVRIGELDYSTDVDCQGHGANMKCETRIQDMHVEEIIPHEKFNEQHPVTADLALLRLSAPIVMHDNAAPICLPVHEELRAVNLTDRSATVAGWGVAENRPDSSRLMKDQITIKSGDICNSYYNVHENQTHFEKAFCAGTMNKDSCIGNSGGPLMVEADYNGSKRFVQYGIASLGLRPCGSQSPAIYTDVSKHMDWILDHIKE</sequence>
<dbReference type="InterPro" id="IPR009003">
    <property type="entry name" value="Peptidase_S1_PA"/>
</dbReference>
<dbReference type="Pfam" id="PF00089">
    <property type="entry name" value="Trypsin"/>
    <property type="match status" value="1"/>
</dbReference>
<dbReference type="InterPro" id="IPR018114">
    <property type="entry name" value="TRYPSIN_HIS"/>
</dbReference>
<evidence type="ECO:0000259" key="3">
    <source>
        <dbReference type="PROSITE" id="PS50240"/>
    </source>
</evidence>
<evidence type="ECO:0000256" key="1">
    <source>
        <dbReference type="ARBA" id="ARBA00023157"/>
    </source>
</evidence>
<dbReference type="PROSITE" id="PS00134">
    <property type="entry name" value="TRYPSIN_HIS"/>
    <property type="match status" value="1"/>
</dbReference>
<keyword evidence="1" id="KW-1015">Disulfide bond</keyword>
<dbReference type="SUPFAM" id="SSF50494">
    <property type="entry name" value="Trypsin-like serine proteases"/>
    <property type="match status" value="1"/>
</dbReference>
<dbReference type="CDD" id="cd00190">
    <property type="entry name" value="Tryp_SPc"/>
    <property type="match status" value="1"/>
</dbReference>
<protein>
    <submittedName>
        <fullName evidence="5">Phenoloxidase-activating factor 3</fullName>
    </submittedName>
</protein>
<evidence type="ECO:0000313" key="4">
    <source>
        <dbReference type="Proteomes" id="UP001652582"/>
    </source>
</evidence>